<accession>A0ABD3SFY7</accession>
<dbReference type="InterPro" id="IPR027417">
    <property type="entry name" value="P-loop_NTPase"/>
</dbReference>
<dbReference type="Gene3D" id="3.40.50.300">
    <property type="entry name" value="P-loop containing nucleotide triphosphate hydrolases"/>
    <property type="match status" value="1"/>
</dbReference>
<dbReference type="EMBL" id="JALLPB020000038">
    <property type="protein sequence ID" value="KAL3823424.1"/>
    <property type="molecule type" value="Genomic_DNA"/>
</dbReference>
<feature type="compositionally biased region" description="Basic and acidic residues" evidence="1">
    <location>
        <begin position="54"/>
        <end position="63"/>
    </location>
</feature>
<comment type="caution">
    <text evidence="2">The sequence shown here is derived from an EMBL/GenBank/DDBJ whole genome shotgun (WGS) entry which is preliminary data.</text>
</comment>
<evidence type="ECO:0000256" key="1">
    <source>
        <dbReference type="SAM" id="MobiDB-lite"/>
    </source>
</evidence>
<dbReference type="PANTHER" id="PTHR32301:SF6">
    <property type="entry name" value="GOLVESIN-RELATED"/>
    <property type="match status" value="1"/>
</dbReference>
<sequence length="384" mass="43761">MLARHCLSLINMSNMSKPYAALLVGFCVAAIFLLSLDEMPTDYYQPSPRIEGRRGLREIEPTKRRMRKKRHLDSTVNESYPGTTTANAIYPWAEHNLKALTEDLDPDNDTPLFWHIPKSGGTTAKSMYQCLGMTIANRAGTLPQFGHDHDEDLIAFRPFGKRGPFYINADTTTKSGILRAGELGLVPSGLADIIVTNSPQFAVSHLYDEDHKGRAFATFRHPVKRLVSKFYYLQIADWEKTYSPEWKNMNIVAWANRVNRDNNIYVKFLAGKTVGDSVEEKDLQIAMTTLKERFVVGLTDQMEESFRRFFVLMGIDESNKKKDKCMAKLFGEGAEKKNSNPHPEVKEGSPGWNALARKNSFDIRLYDYIQELFKEQKEIIESLS</sequence>
<dbReference type="PANTHER" id="PTHR32301">
    <property type="entry name" value="COUNTIN RECEPTOR CNR3-RELATED"/>
    <property type="match status" value="1"/>
</dbReference>
<protein>
    <recommendedName>
        <fullName evidence="4">Sulfotransferase</fullName>
    </recommendedName>
</protein>
<dbReference type="AlphaFoldDB" id="A0ABD3SFY7"/>
<proteinExistence type="predicted"/>
<dbReference type="InterPro" id="IPR053259">
    <property type="entry name" value="Golvesin-related_Golgi"/>
</dbReference>
<evidence type="ECO:0008006" key="4">
    <source>
        <dbReference type="Google" id="ProtNLM"/>
    </source>
</evidence>
<organism evidence="2 3">
    <name type="scientific">Cyclostephanos tholiformis</name>
    <dbReference type="NCBI Taxonomy" id="382380"/>
    <lineage>
        <taxon>Eukaryota</taxon>
        <taxon>Sar</taxon>
        <taxon>Stramenopiles</taxon>
        <taxon>Ochrophyta</taxon>
        <taxon>Bacillariophyta</taxon>
        <taxon>Coscinodiscophyceae</taxon>
        <taxon>Thalassiosirophycidae</taxon>
        <taxon>Stephanodiscales</taxon>
        <taxon>Stephanodiscaceae</taxon>
        <taxon>Cyclostephanos</taxon>
    </lineage>
</organism>
<dbReference type="Proteomes" id="UP001530377">
    <property type="component" value="Unassembled WGS sequence"/>
</dbReference>
<feature type="region of interest" description="Disordered" evidence="1">
    <location>
        <begin position="54"/>
        <end position="80"/>
    </location>
</feature>
<keyword evidence="3" id="KW-1185">Reference proteome</keyword>
<gene>
    <name evidence="2" type="ORF">ACHAXA_004299</name>
</gene>
<name>A0ABD3SFY7_9STRA</name>
<evidence type="ECO:0000313" key="2">
    <source>
        <dbReference type="EMBL" id="KAL3823424.1"/>
    </source>
</evidence>
<evidence type="ECO:0000313" key="3">
    <source>
        <dbReference type="Proteomes" id="UP001530377"/>
    </source>
</evidence>
<reference evidence="2 3" key="1">
    <citation type="submission" date="2024-10" db="EMBL/GenBank/DDBJ databases">
        <title>Updated reference genomes for cyclostephanoid diatoms.</title>
        <authorList>
            <person name="Roberts W.R."/>
            <person name="Alverson A.J."/>
        </authorList>
    </citation>
    <scope>NUCLEOTIDE SEQUENCE [LARGE SCALE GENOMIC DNA]</scope>
    <source>
        <strain evidence="2 3">AJA228-03</strain>
    </source>
</reference>